<dbReference type="AlphaFoldDB" id="A0A1B7MRG4"/>
<dbReference type="Proteomes" id="UP000092154">
    <property type="component" value="Unassembled WGS sequence"/>
</dbReference>
<feature type="non-terminal residue" evidence="1">
    <location>
        <position position="1"/>
    </location>
</feature>
<keyword evidence="2" id="KW-1185">Reference proteome</keyword>
<gene>
    <name evidence="1" type="ORF">K503DRAFT_773745</name>
</gene>
<accession>A0A1B7MRG4</accession>
<protein>
    <submittedName>
        <fullName evidence="1">Uncharacterized protein</fullName>
    </submittedName>
</protein>
<reference evidence="1 2" key="1">
    <citation type="submission" date="2016-06" db="EMBL/GenBank/DDBJ databases">
        <title>Comparative genomics of the ectomycorrhizal sister species Rhizopogon vinicolor and Rhizopogon vesiculosus (Basidiomycota: Boletales) reveals a divergence of the mating type B locus.</title>
        <authorList>
            <consortium name="DOE Joint Genome Institute"/>
            <person name="Mujic A.B."/>
            <person name="Kuo A."/>
            <person name="Tritt A."/>
            <person name="Lipzen A."/>
            <person name="Chen C."/>
            <person name="Johnson J."/>
            <person name="Sharma A."/>
            <person name="Barry K."/>
            <person name="Grigoriev I.V."/>
            <person name="Spatafora J.W."/>
        </authorList>
    </citation>
    <scope>NUCLEOTIDE SEQUENCE [LARGE SCALE GENOMIC DNA]</scope>
    <source>
        <strain evidence="1 2">AM-OR11-026</strain>
    </source>
</reference>
<evidence type="ECO:0000313" key="2">
    <source>
        <dbReference type="Proteomes" id="UP000092154"/>
    </source>
</evidence>
<evidence type="ECO:0000313" key="1">
    <source>
        <dbReference type="EMBL" id="OAX35183.1"/>
    </source>
</evidence>
<organism evidence="1 2">
    <name type="scientific">Rhizopogon vinicolor AM-OR11-026</name>
    <dbReference type="NCBI Taxonomy" id="1314800"/>
    <lineage>
        <taxon>Eukaryota</taxon>
        <taxon>Fungi</taxon>
        <taxon>Dikarya</taxon>
        <taxon>Basidiomycota</taxon>
        <taxon>Agaricomycotina</taxon>
        <taxon>Agaricomycetes</taxon>
        <taxon>Agaricomycetidae</taxon>
        <taxon>Boletales</taxon>
        <taxon>Suillineae</taxon>
        <taxon>Rhizopogonaceae</taxon>
        <taxon>Rhizopogon</taxon>
    </lineage>
</organism>
<proteinExistence type="predicted"/>
<sequence length="71" mass="8415">PTIRLVEKGTFEEFRRWKCDKAGILMAQVKVPVVLSDETSKEWFLSKFLRSYNIFGHVLLLLYHFRTPSLK</sequence>
<dbReference type="OrthoDB" id="2681592at2759"/>
<name>A0A1B7MRG4_9AGAM</name>
<dbReference type="EMBL" id="KV448524">
    <property type="protein sequence ID" value="OAX35183.1"/>
    <property type="molecule type" value="Genomic_DNA"/>
</dbReference>
<dbReference type="InParanoid" id="A0A1B7MRG4"/>